<feature type="region of interest" description="Disordered" evidence="1">
    <location>
        <begin position="1"/>
        <end position="22"/>
    </location>
</feature>
<feature type="compositionally biased region" description="Polar residues" evidence="1">
    <location>
        <begin position="65"/>
        <end position="77"/>
    </location>
</feature>
<evidence type="ECO:0000256" key="1">
    <source>
        <dbReference type="SAM" id="MobiDB-lite"/>
    </source>
</evidence>
<feature type="region of interest" description="Disordered" evidence="1">
    <location>
        <begin position="65"/>
        <end position="99"/>
    </location>
</feature>
<dbReference type="OrthoDB" id="9930022at2759"/>
<organism evidence="2 3">
    <name type="scientific">Thelonectria olida</name>
    <dbReference type="NCBI Taxonomy" id="1576542"/>
    <lineage>
        <taxon>Eukaryota</taxon>
        <taxon>Fungi</taxon>
        <taxon>Dikarya</taxon>
        <taxon>Ascomycota</taxon>
        <taxon>Pezizomycotina</taxon>
        <taxon>Sordariomycetes</taxon>
        <taxon>Hypocreomycetidae</taxon>
        <taxon>Hypocreales</taxon>
        <taxon>Nectriaceae</taxon>
        <taxon>Thelonectria</taxon>
    </lineage>
</organism>
<feature type="compositionally biased region" description="Polar residues" evidence="1">
    <location>
        <begin position="1"/>
        <end position="20"/>
    </location>
</feature>
<dbReference type="AlphaFoldDB" id="A0A9P8W0B4"/>
<evidence type="ECO:0000313" key="2">
    <source>
        <dbReference type="EMBL" id="KAH6886804.1"/>
    </source>
</evidence>
<proteinExistence type="predicted"/>
<gene>
    <name evidence="2" type="ORF">B0T10DRAFT_490367</name>
</gene>
<name>A0A9P8W0B4_9HYPO</name>
<accession>A0A9P8W0B4</accession>
<evidence type="ECO:0000313" key="3">
    <source>
        <dbReference type="Proteomes" id="UP000777438"/>
    </source>
</evidence>
<reference evidence="2 3" key="1">
    <citation type="journal article" date="2021" name="Nat. Commun.">
        <title>Genetic determinants of endophytism in the Arabidopsis root mycobiome.</title>
        <authorList>
            <person name="Mesny F."/>
            <person name="Miyauchi S."/>
            <person name="Thiergart T."/>
            <person name="Pickel B."/>
            <person name="Atanasova L."/>
            <person name="Karlsson M."/>
            <person name="Huettel B."/>
            <person name="Barry K.W."/>
            <person name="Haridas S."/>
            <person name="Chen C."/>
            <person name="Bauer D."/>
            <person name="Andreopoulos W."/>
            <person name="Pangilinan J."/>
            <person name="LaButti K."/>
            <person name="Riley R."/>
            <person name="Lipzen A."/>
            <person name="Clum A."/>
            <person name="Drula E."/>
            <person name="Henrissat B."/>
            <person name="Kohler A."/>
            <person name="Grigoriev I.V."/>
            <person name="Martin F.M."/>
            <person name="Hacquard S."/>
        </authorList>
    </citation>
    <scope>NUCLEOTIDE SEQUENCE [LARGE SCALE GENOMIC DNA]</scope>
    <source>
        <strain evidence="2 3">MPI-CAGE-CH-0241</strain>
    </source>
</reference>
<dbReference type="EMBL" id="JAGPYM010000015">
    <property type="protein sequence ID" value="KAH6886804.1"/>
    <property type="molecule type" value="Genomic_DNA"/>
</dbReference>
<comment type="caution">
    <text evidence="2">The sequence shown here is derived from an EMBL/GenBank/DDBJ whole genome shotgun (WGS) entry which is preliminary data.</text>
</comment>
<keyword evidence="3" id="KW-1185">Reference proteome</keyword>
<dbReference type="Proteomes" id="UP000777438">
    <property type="component" value="Unassembled WGS sequence"/>
</dbReference>
<protein>
    <submittedName>
        <fullName evidence="2">Uncharacterized protein</fullName>
    </submittedName>
</protein>
<sequence length="451" mass="50254">MSQSNARTQTAQHDAVSSNPVLPGPLDFLDDLSVTGGANDIGLQDHSLPWDANIWDGALISFNEGPNSRSTANTGYSERTRRRRRHHLQSSQRTRQSVQLVSNIPPTLSTHEIWPRGRDFETWHFCARELISFVGSFATTASSPFIVQPSGQFSASSHLGLHSSLQKALGVCAAYCTLDKAHRHVFQRMLETEIQLLVESSKTGDTQPNCPSSSGIHGHGLNQVLVAFRQDLARLQTMTLYQIIGMFSTDAGRRRLAKEREALLASWTRELLLRIQVLAPQSNVIPSFCSNSSTFPDLSTNDPDDAHDQHSIIDDSHLDSTSLSWYEAPLQQEEMVSAYRTILASYLVRSVYSVLSYQTCALLGELGSLPIYMPQKQPHRDLSTVSPQGPWSEMRQNAEIRGLMNTENQTISYNDFADLWSEQSWNAGLEGFDRFTILLLVACKGVEITKC</sequence>